<organism evidence="4 5">
    <name type="scientific">Jeotgalibacillus marinus</name>
    <dbReference type="NCBI Taxonomy" id="86667"/>
    <lineage>
        <taxon>Bacteria</taxon>
        <taxon>Bacillati</taxon>
        <taxon>Bacillota</taxon>
        <taxon>Bacilli</taxon>
        <taxon>Bacillales</taxon>
        <taxon>Caryophanaceae</taxon>
        <taxon>Jeotgalibacillus</taxon>
    </lineage>
</organism>
<evidence type="ECO:0000313" key="4">
    <source>
        <dbReference type="EMBL" id="MEW9503493.1"/>
    </source>
</evidence>
<keyword evidence="5" id="KW-1185">Reference proteome</keyword>
<dbReference type="Gene3D" id="3.90.1150.10">
    <property type="entry name" value="Aspartate Aminotransferase, domain 1"/>
    <property type="match status" value="1"/>
</dbReference>
<keyword evidence="2" id="KW-0378">Hydrolase</keyword>
<evidence type="ECO:0000256" key="3">
    <source>
        <dbReference type="ARBA" id="ARBA00022898"/>
    </source>
</evidence>
<dbReference type="InterPro" id="IPR015421">
    <property type="entry name" value="PyrdxlP-dep_Trfase_major"/>
</dbReference>
<evidence type="ECO:0000313" key="5">
    <source>
        <dbReference type="Proteomes" id="UP001556040"/>
    </source>
</evidence>
<dbReference type="InterPro" id="IPR015422">
    <property type="entry name" value="PyrdxlP-dep_Trfase_small"/>
</dbReference>
<dbReference type="InterPro" id="IPR010111">
    <property type="entry name" value="Kynureninase"/>
</dbReference>
<evidence type="ECO:0000256" key="1">
    <source>
        <dbReference type="ARBA" id="ARBA00022642"/>
    </source>
</evidence>
<gene>
    <name evidence="4" type="ORF">AB1471_17295</name>
</gene>
<sequence>DRADPLARFRERFSIDDRYAAYMDGNSLGRQPRSAGDVVAAALEVWSDSMILGWRDWIRLPIRLGDRIAQDVIGAREGEVLVSDSTTVNLFK</sequence>
<dbReference type="Proteomes" id="UP001556040">
    <property type="component" value="Unassembled WGS sequence"/>
</dbReference>
<reference evidence="4 5" key="1">
    <citation type="journal article" date="1979" name="Int. J. Syst. Evol. Microbiol.">
        <title>Bacillus globisporus subsp. marinus subsp. nov.</title>
        <authorList>
            <person name="Liu H."/>
        </authorList>
    </citation>
    <scope>NUCLEOTIDE SEQUENCE [LARGE SCALE GENOMIC DNA]</scope>
    <source>
        <strain evidence="4 5">DSM 1297</strain>
    </source>
</reference>
<dbReference type="PANTHER" id="PTHR14084:SF0">
    <property type="entry name" value="KYNURENINASE"/>
    <property type="match status" value="1"/>
</dbReference>
<dbReference type="EMBL" id="JBFMIA010000139">
    <property type="protein sequence ID" value="MEW9503493.1"/>
    <property type="molecule type" value="Genomic_DNA"/>
</dbReference>
<evidence type="ECO:0000256" key="2">
    <source>
        <dbReference type="ARBA" id="ARBA00022801"/>
    </source>
</evidence>
<feature type="non-terminal residue" evidence="4">
    <location>
        <position position="92"/>
    </location>
</feature>
<feature type="non-terminal residue" evidence="4">
    <location>
        <position position="1"/>
    </location>
</feature>
<dbReference type="PANTHER" id="PTHR14084">
    <property type="entry name" value="KYNURENINASE"/>
    <property type="match status" value="1"/>
</dbReference>
<accession>A0ABV3Q7Y8</accession>
<keyword evidence="3" id="KW-0663">Pyridoxal phosphate</keyword>
<name>A0ABV3Q7Y8_9BACL</name>
<comment type="caution">
    <text evidence="4">The sequence shown here is derived from an EMBL/GenBank/DDBJ whole genome shotgun (WGS) entry which is preliminary data.</text>
</comment>
<keyword evidence="1" id="KW-0662">Pyridine nucleotide biosynthesis</keyword>
<protein>
    <submittedName>
        <fullName evidence="4">Kynureninase</fullName>
    </submittedName>
</protein>
<proteinExistence type="predicted"/>
<dbReference type="Gene3D" id="3.40.640.10">
    <property type="entry name" value="Type I PLP-dependent aspartate aminotransferase-like (Major domain)"/>
    <property type="match status" value="1"/>
</dbReference>